<proteinExistence type="predicted"/>
<feature type="region of interest" description="Disordered" evidence="1">
    <location>
        <begin position="49"/>
        <end position="69"/>
    </location>
</feature>
<evidence type="ECO:0000313" key="5">
    <source>
        <dbReference type="Proteomes" id="UP000069773"/>
    </source>
</evidence>
<dbReference type="EMBL" id="JACKTI010000029">
    <property type="protein sequence ID" value="MCV7023630.1"/>
    <property type="molecule type" value="Genomic_DNA"/>
</dbReference>
<dbReference type="RefSeq" id="WP_131808520.1">
    <property type="nucleotide sequence ID" value="NZ_BCTA01000013.1"/>
</dbReference>
<comment type="caution">
    <text evidence="4">The sequence shown here is derived from an EMBL/GenBank/DDBJ whole genome shotgun (WGS) entry which is preliminary data.</text>
</comment>
<feature type="region of interest" description="Disordered" evidence="1">
    <location>
        <begin position="157"/>
        <end position="205"/>
    </location>
</feature>
<keyword evidence="2" id="KW-0472">Membrane</keyword>
<protein>
    <submittedName>
        <fullName evidence="4">Uncharacterized protein</fullName>
    </submittedName>
</protein>
<reference evidence="4" key="2">
    <citation type="submission" date="2020-07" db="EMBL/GenBank/DDBJ databases">
        <authorList>
            <person name="Pettersson B.M.F."/>
            <person name="Behra P.R.K."/>
            <person name="Ramesh M."/>
            <person name="Das S."/>
            <person name="Dasgupta S."/>
            <person name="Kirsebom L.A."/>
        </authorList>
    </citation>
    <scope>NUCLEOTIDE SEQUENCE</scope>
    <source>
        <strain evidence="4">DSM 44203</strain>
    </source>
</reference>
<evidence type="ECO:0000313" key="4">
    <source>
        <dbReference type="EMBL" id="MCV7023630.1"/>
    </source>
</evidence>
<feature type="transmembrane region" description="Helical" evidence="2">
    <location>
        <begin position="20"/>
        <end position="43"/>
    </location>
</feature>
<keyword evidence="5" id="KW-1185">Reference proteome</keyword>
<evidence type="ECO:0000256" key="2">
    <source>
        <dbReference type="SAM" id="Phobius"/>
    </source>
</evidence>
<feature type="compositionally biased region" description="Basic and acidic residues" evidence="1">
    <location>
        <begin position="189"/>
        <end position="205"/>
    </location>
</feature>
<evidence type="ECO:0000313" key="6">
    <source>
        <dbReference type="Proteomes" id="UP001207528"/>
    </source>
</evidence>
<dbReference type="AlphaFoldDB" id="A0AAW5SJ91"/>
<reference evidence="4" key="3">
    <citation type="journal article" date="2022" name="BMC Genomics">
        <title>Comparative genome analysis of mycobacteria focusing on tRNA and non-coding RNA.</title>
        <authorList>
            <person name="Behra P.R.K."/>
            <person name="Pettersson B.M.F."/>
            <person name="Ramesh M."/>
            <person name="Das S."/>
            <person name="Dasgupta S."/>
            <person name="Kirsebom L.A."/>
        </authorList>
    </citation>
    <scope>NUCLEOTIDE SEQUENCE</scope>
    <source>
        <strain evidence="4">DSM 44203</strain>
    </source>
</reference>
<organism evidence="4 6">
    <name type="scientific">Mycolicibacterium novocastrense</name>
    <name type="common">Mycobacterium novocastrense</name>
    <dbReference type="NCBI Taxonomy" id="59813"/>
    <lineage>
        <taxon>Bacteria</taxon>
        <taxon>Bacillati</taxon>
        <taxon>Actinomycetota</taxon>
        <taxon>Actinomycetes</taxon>
        <taxon>Mycobacteriales</taxon>
        <taxon>Mycobacteriaceae</taxon>
        <taxon>Mycolicibacterium</taxon>
    </lineage>
</organism>
<gene>
    <name evidence="4" type="ORF">H7I77_09755</name>
    <name evidence="3" type="ORF">RMCN_0859</name>
</gene>
<evidence type="ECO:0000313" key="3">
    <source>
        <dbReference type="EMBL" id="GAT07726.1"/>
    </source>
</evidence>
<reference evidence="3 5" key="1">
    <citation type="journal article" date="2016" name="Genome Announc.">
        <title>Draft Genome Sequences of Five Rapidly Growing Mycobacterium Species, M. thermoresistibile, M. fortuitum subsp. acetamidolyticum, M. canariasense, M. brisbanense, and M. novocastrense.</title>
        <authorList>
            <person name="Katahira K."/>
            <person name="Ogura Y."/>
            <person name="Gotoh Y."/>
            <person name="Hayashi T."/>
        </authorList>
    </citation>
    <scope>NUCLEOTIDE SEQUENCE [LARGE SCALE GENOMIC DNA]</scope>
    <source>
        <strain evidence="3 5">JCM18114</strain>
    </source>
</reference>
<name>A0AAW5SJ91_MYCNV</name>
<dbReference type="Proteomes" id="UP001207528">
    <property type="component" value="Unassembled WGS sequence"/>
</dbReference>
<keyword evidence="2" id="KW-1133">Transmembrane helix</keyword>
<dbReference type="Proteomes" id="UP000069773">
    <property type="component" value="Unassembled WGS sequence"/>
</dbReference>
<keyword evidence="2" id="KW-0812">Transmembrane</keyword>
<evidence type="ECO:0000256" key="1">
    <source>
        <dbReference type="SAM" id="MobiDB-lite"/>
    </source>
</evidence>
<dbReference type="EMBL" id="BCTA01000013">
    <property type="protein sequence ID" value="GAT07726.1"/>
    <property type="molecule type" value="Genomic_DNA"/>
</dbReference>
<sequence>MAAQTQYLVADTIPSLRDWVHSAGFGGTAAVLAALIVLLGLLATSRRSDKRRQSEMDQRDRHHQETHEAQQRAAAINRCWDRLTWIVQTADMELAATDPASANMGLGPELAEELLRGLKRDAEELGDETLANATAVYLTQLGLVLTQQIDRFAEVAAAQAPPADDRPAAARSPSSSGDENNSTPTTPAADDKPAKATDGEGRRRR</sequence>
<feature type="compositionally biased region" description="Basic and acidic residues" evidence="1">
    <location>
        <begin position="51"/>
        <end position="69"/>
    </location>
</feature>
<accession>A0AAW5SJ91</accession>